<comment type="caution">
    <text evidence="1">The sequence shown here is derived from an EMBL/GenBank/DDBJ whole genome shotgun (WGS) entry which is preliminary data.</text>
</comment>
<keyword evidence="2" id="KW-1185">Reference proteome</keyword>
<evidence type="ECO:0000313" key="2">
    <source>
        <dbReference type="Proteomes" id="UP001165121"/>
    </source>
</evidence>
<protein>
    <submittedName>
        <fullName evidence="1">Unnamed protein product</fullName>
    </submittedName>
</protein>
<dbReference type="AlphaFoldDB" id="A0A9W6UAT0"/>
<gene>
    <name evidence="1" type="ORF">Pfra01_000634700</name>
</gene>
<sequence length="94" mass="9797">MPIQIEINLFNLIPSISPTKTGGSTSTFRKFKFTDEIASLRAAGVVTLFVPPLLSPPCPIAGFCCAADDPVDHEDAAAGSWFGVCTRVAGVGEG</sequence>
<dbReference type="Proteomes" id="UP001165121">
    <property type="component" value="Unassembled WGS sequence"/>
</dbReference>
<name>A0A9W6UAT0_9STRA</name>
<dbReference type="EMBL" id="BSXT01000540">
    <property type="protein sequence ID" value="GMF29565.1"/>
    <property type="molecule type" value="Genomic_DNA"/>
</dbReference>
<reference evidence="1" key="1">
    <citation type="submission" date="2023-04" db="EMBL/GenBank/DDBJ databases">
        <title>Phytophthora fragariaefolia NBRC 109709.</title>
        <authorList>
            <person name="Ichikawa N."/>
            <person name="Sato H."/>
            <person name="Tonouchi N."/>
        </authorList>
    </citation>
    <scope>NUCLEOTIDE SEQUENCE</scope>
    <source>
        <strain evidence="1">NBRC 109709</strain>
    </source>
</reference>
<organism evidence="1 2">
    <name type="scientific">Phytophthora fragariaefolia</name>
    <dbReference type="NCBI Taxonomy" id="1490495"/>
    <lineage>
        <taxon>Eukaryota</taxon>
        <taxon>Sar</taxon>
        <taxon>Stramenopiles</taxon>
        <taxon>Oomycota</taxon>
        <taxon>Peronosporomycetes</taxon>
        <taxon>Peronosporales</taxon>
        <taxon>Peronosporaceae</taxon>
        <taxon>Phytophthora</taxon>
    </lineage>
</organism>
<accession>A0A9W6UAT0</accession>
<evidence type="ECO:0000313" key="1">
    <source>
        <dbReference type="EMBL" id="GMF29565.1"/>
    </source>
</evidence>
<proteinExistence type="predicted"/>